<dbReference type="GO" id="GO:0005576">
    <property type="term" value="C:extracellular region"/>
    <property type="evidence" value="ECO:0007669"/>
    <property type="project" value="UniProtKB-SubCell"/>
</dbReference>
<dbReference type="InterPro" id="IPR029034">
    <property type="entry name" value="Cystine-knot_cytokine"/>
</dbReference>
<evidence type="ECO:0000313" key="8">
    <source>
        <dbReference type="EMBL" id="DBA28449.1"/>
    </source>
</evidence>
<feature type="chain" id="PRO_5043774711" description="TGF-beta family profile domain-containing protein" evidence="6">
    <location>
        <begin position="19"/>
        <end position="579"/>
    </location>
</feature>
<dbReference type="AlphaFoldDB" id="A0AAV3API9"/>
<keyword evidence="4" id="KW-0221">Differentiation</keyword>
<dbReference type="InterPro" id="IPR021203">
    <property type="entry name" value="Muellerian-inhibiting_factor"/>
</dbReference>
<dbReference type="GO" id="GO:0030154">
    <property type="term" value="P:cell differentiation"/>
    <property type="evidence" value="ECO:0007669"/>
    <property type="project" value="UniProtKB-KW"/>
</dbReference>
<name>A0AAV3API9_PYXAD</name>
<gene>
    <name evidence="8" type="ORF">GDO54_008808</name>
</gene>
<feature type="signal peptide" evidence="6">
    <location>
        <begin position="1"/>
        <end position="18"/>
    </location>
</feature>
<dbReference type="SUPFAM" id="SSF57501">
    <property type="entry name" value="Cystine-knot cytokines"/>
    <property type="match status" value="1"/>
</dbReference>
<evidence type="ECO:0000256" key="3">
    <source>
        <dbReference type="ARBA" id="ARBA00022729"/>
    </source>
</evidence>
<dbReference type="Pfam" id="PF00019">
    <property type="entry name" value="TGF_beta"/>
    <property type="match status" value="1"/>
</dbReference>
<evidence type="ECO:0000256" key="4">
    <source>
        <dbReference type="ARBA" id="ARBA00022782"/>
    </source>
</evidence>
<evidence type="ECO:0000313" key="9">
    <source>
        <dbReference type="Proteomes" id="UP001181693"/>
    </source>
</evidence>
<comment type="similarity">
    <text evidence="5">Belongs to the TGF-beta family.</text>
</comment>
<keyword evidence="3 6" id="KW-0732">Signal</keyword>
<organism evidence="8 9">
    <name type="scientific">Pyxicephalus adspersus</name>
    <name type="common">African bullfrog</name>
    <dbReference type="NCBI Taxonomy" id="30357"/>
    <lineage>
        <taxon>Eukaryota</taxon>
        <taxon>Metazoa</taxon>
        <taxon>Chordata</taxon>
        <taxon>Craniata</taxon>
        <taxon>Vertebrata</taxon>
        <taxon>Euteleostomi</taxon>
        <taxon>Amphibia</taxon>
        <taxon>Batrachia</taxon>
        <taxon>Anura</taxon>
        <taxon>Neobatrachia</taxon>
        <taxon>Ranoidea</taxon>
        <taxon>Pyxicephalidae</taxon>
        <taxon>Pyxicephalinae</taxon>
        <taxon>Pyxicephalus</taxon>
    </lineage>
</organism>
<keyword evidence="2" id="KW-0964">Secreted</keyword>
<keyword evidence="5" id="KW-0339">Growth factor</keyword>
<accession>A0AAV3API9</accession>
<evidence type="ECO:0000256" key="5">
    <source>
        <dbReference type="RuleBase" id="RU000354"/>
    </source>
</evidence>
<dbReference type="Pfam" id="PF04709">
    <property type="entry name" value="AMH_N"/>
    <property type="match status" value="1"/>
</dbReference>
<comment type="subcellular location">
    <subcellularLocation>
        <location evidence="1">Secreted</location>
    </subcellularLocation>
</comment>
<dbReference type="SMART" id="SM00204">
    <property type="entry name" value="TGFB"/>
    <property type="match status" value="1"/>
</dbReference>
<keyword evidence="9" id="KW-1185">Reference proteome</keyword>
<dbReference type="PROSITE" id="PS51362">
    <property type="entry name" value="TGF_BETA_2"/>
    <property type="match status" value="1"/>
</dbReference>
<dbReference type="Gene3D" id="2.10.90.10">
    <property type="entry name" value="Cystine-knot cytokines"/>
    <property type="match status" value="1"/>
</dbReference>
<feature type="domain" description="TGF-beta family profile" evidence="7">
    <location>
        <begin position="462"/>
        <end position="579"/>
    </location>
</feature>
<dbReference type="GO" id="GO:0008083">
    <property type="term" value="F:growth factor activity"/>
    <property type="evidence" value="ECO:0007669"/>
    <property type="project" value="UniProtKB-KW"/>
</dbReference>
<reference evidence="8" key="1">
    <citation type="thesis" date="2020" institute="ProQuest LLC" country="789 East Eisenhower Parkway, Ann Arbor, MI, USA">
        <title>Comparative Genomics and Chromosome Evolution.</title>
        <authorList>
            <person name="Mudd A.B."/>
        </authorList>
    </citation>
    <scope>NUCLEOTIDE SEQUENCE</scope>
    <source>
        <strain evidence="8">1538</strain>
        <tissue evidence="8">Blood</tissue>
    </source>
</reference>
<comment type="caution">
    <text evidence="8">The sequence shown here is derived from an EMBL/GenBank/DDBJ whole genome shotgun (WGS) entry which is preliminary data.</text>
</comment>
<evidence type="ECO:0000256" key="6">
    <source>
        <dbReference type="SAM" id="SignalP"/>
    </source>
</evidence>
<evidence type="ECO:0000259" key="7">
    <source>
        <dbReference type="PROSITE" id="PS51362"/>
    </source>
</evidence>
<dbReference type="InterPro" id="IPR006799">
    <property type="entry name" value="AMH_N"/>
</dbReference>
<evidence type="ECO:0000256" key="1">
    <source>
        <dbReference type="ARBA" id="ARBA00004613"/>
    </source>
</evidence>
<dbReference type="PANTHER" id="PTHR15009:SF4">
    <property type="entry name" value="MUELLERIAN-INHIBITING FACTOR"/>
    <property type="match status" value="1"/>
</dbReference>
<dbReference type="InterPro" id="IPR001839">
    <property type="entry name" value="TGF-b_C"/>
</dbReference>
<dbReference type="EMBL" id="DYDO01000003">
    <property type="protein sequence ID" value="DBA28449.1"/>
    <property type="molecule type" value="Genomic_DNA"/>
</dbReference>
<dbReference type="PANTHER" id="PTHR15009">
    <property type="entry name" value="MUELLERIAN-INHIBITING FACTOR"/>
    <property type="match status" value="1"/>
</dbReference>
<sequence>MGILCTVWWFLFPLICKSLPNNADERDTEDSMMDKKKHVLPLEELHYDQNKTVCGAKARTSWGNLETYGHLRDYEADFLDSVKQETWEQPHLFGMCPEDKQSTTLIATKKIANFLANPQGRQLVIMHLQKVKWEPGVSMHFHGSLQEQTSSILQHLHLMIAIFFPDTGKLSMDQLKSKIILSGEAFPQPQVVCMSPETRYLVLKPSGTVKSVESGDLKLHISFHVKQYPEGHIVQATEAEQYLFGMDENCLTKITPVILMIVGQTAVYPSIIKSDHISSGSRIQSNQMAVPSKKKDDFLETLSHFSTLLMASNGKASSTIHFPLDPDDDSAGDLRPQLLNVTEVEALEWLVESQEPLVFLFLPGSKNVLASIIQGRLNGTLLEKITEKLQVVLEDLKEVLSTAEHIQVLQTLLSSCYGYFNISYLHMEEKKELQLSESKHRKLHSLMLLKMLQTVRVYWQDRKKQFRPNRGTNLKPHCRLQELTINLKPYTEYKDIYFPEEININNCVGPCRFPQTTQRDYQAHVILLIQLQERKQSALDRPPCCVPVRYQEQWLMVAHENGIKLQLYPNMVAKECGCR</sequence>
<protein>
    <recommendedName>
        <fullName evidence="7">TGF-beta family profile domain-containing protein</fullName>
    </recommendedName>
</protein>
<dbReference type="GO" id="GO:0008406">
    <property type="term" value="P:gonad development"/>
    <property type="evidence" value="ECO:0007669"/>
    <property type="project" value="InterPro"/>
</dbReference>
<proteinExistence type="inferred from homology"/>
<dbReference type="CDD" id="cd13757">
    <property type="entry name" value="TGF_beta_AMH"/>
    <property type="match status" value="1"/>
</dbReference>
<dbReference type="Proteomes" id="UP001181693">
    <property type="component" value="Unassembled WGS sequence"/>
</dbReference>
<evidence type="ECO:0000256" key="2">
    <source>
        <dbReference type="ARBA" id="ARBA00022525"/>
    </source>
</evidence>